<evidence type="ECO:0000256" key="1">
    <source>
        <dbReference type="SAM" id="MobiDB-lite"/>
    </source>
</evidence>
<evidence type="ECO:0000313" key="4">
    <source>
        <dbReference type="Proteomes" id="UP000542674"/>
    </source>
</evidence>
<keyword evidence="2" id="KW-0472">Membrane</keyword>
<dbReference type="AlphaFoldDB" id="A0A7W7WZF3"/>
<feature type="region of interest" description="Disordered" evidence="1">
    <location>
        <begin position="1"/>
        <end position="155"/>
    </location>
</feature>
<name>A0A7W7WZF3_9PSEU</name>
<feature type="transmembrane region" description="Helical" evidence="2">
    <location>
        <begin position="159"/>
        <end position="180"/>
    </location>
</feature>
<feature type="compositionally biased region" description="Pro residues" evidence="1">
    <location>
        <begin position="9"/>
        <end position="18"/>
    </location>
</feature>
<organism evidence="3 4">
    <name type="scientific">Saccharothrix violaceirubra</name>
    <dbReference type="NCBI Taxonomy" id="413306"/>
    <lineage>
        <taxon>Bacteria</taxon>
        <taxon>Bacillati</taxon>
        <taxon>Actinomycetota</taxon>
        <taxon>Actinomycetes</taxon>
        <taxon>Pseudonocardiales</taxon>
        <taxon>Pseudonocardiaceae</taxon>
        <taxon>Saccharothrix</taxon>
    </lineage>
</organism>
<dbReference type="RefSeq" id="WP_184674645.1">
    <property type="nucleotide sequence ID" value="NZ_BAABAI010000043.1"/>
</dbReference>
<accession>A0A7W7WZF3</accession>
<evidence type="ECO:0000256" key="2">
    <source>
        <dbReference type="SAM" id="Phobius"/>
    </source>
</evidence>
<keyword evidence="2" id="KW-1133">Transmembrane helix</keyword>
<dbReference type="EMBL" id="JACHJS010000001">
    <property type="protein sequence ID" value="MBB4968911.1"/>
    <property type="molecule type" value="Genomic_DNA"/>
</dbReference>
<dbReference type="Proteomes" id="UP000542674">
    <property type="component" value="Unassembled WGS sequence"/>
</dbReference>
<protein>
    <submittedName>
        <fullName evidence="3">Uncharacterized protein</fullName>
    </submittedName>
</protein>
<sequence length="188" mass="18998">MGDFGPDGTQPPPPPALFPDPLAGLVTGEGFTSSGPRADRSGPAAVEPTGQPAPLPVVGRSVPAQAGPSRQPVRSPAGRPVPPRPGDRSVPKPSGGPVRATARRVPPPGVGARPAVVGQGVPPQVRLPAARSAPVVRPPAPARPTPPGTAPEQRKSRGWLGCLVLLGLIAAISPVLRAIIEAVVDLFR</sequence>
<reference evidence="3 4" key="1">
    <citation type="submission" date="2020-08" db="EMBL/GenBank/DDBJ databases">
        <title>Sequencing the genomes of 1000 actinobacteria strains.</title>
        <authorList>
            <person name="Klenk H.-P."/>
        </authorList>
    </citation>
    <scope>NUCLEOTIDE SEQUENCE [LARGE SCALE GENOMIC DNA]</scope>
    <source>
        <strain evidence="3 4">DSM 45084</strain>
    </source>
</reference>
<evidence type="ECO:0000313" key="3">
    <source>
        <dbReference type="EMBL" id="MBB4968911.1"/>
    </source>
</evidence>
<comment type="caution">
    <text evidence="3">The sequence shown here is derived from an EMBL/GenBank/DDBJ whole genome shotgun (WGS) entry which is preliminary data.</text>
</comment>
<feature type="compositionally biased region" description="Low complexity" evidence="1">
    <location>
        <begin position="96"/>
        <end position="135"/>
    </location>
</feature>
<keyword evidence="2" id="KW-0812">Transmembrane</keyword>
<proteinExistence type="predicted"/>
<gene>
    <name evidence="3" type="ORF">F4559_006270</name>
</gene>
<feature type="compositionally biased region" description="Pro residues" evidence="1">
    <location>
        <begin position="136"/>
        <end position="149"/>
    </location>
</feature>
<keyword evidence="4" id="KW-1185">Reference proteome</keyword>